<keyword evidence="2" id="KW-0732">Signal</keyword>
<proteinExistence type="inferred from homology"/>
<organism evidence="4 5">
    <name type="scientific">Ataeniobius toweri</name>
    <dbReference type="NCBI Taxonomy" id="208326"/>
    <lineage>
        <taxon>Eukaryota</taxon>
        <taxon>Metazoa</taxon>
        <taxon>Chordata</taxon>
        <taxon>Craniata</taxon>
        <taxon>Vertebrata</taxon>
        <taxon>Euteleostomi</taxon>
        <taxon>Actinopterygii</taxon>
        <taxon>Neopterygii</taxon>
        <taxon>Teleostei</taxon>
        <taxon>Neoteleostei</taxon>
        <taxon>Acanthomorphata</taxon>
        <taxon>Ovalentaria</taxon>
        <taxon>Atherinomorphae</taxon>
        <taxon>Cyprinodontiformes</taxon>
        <taxon>Goodeidae</taxon>
        <taxon>Ataeniobius</taxon>
    </lineage>
</organism>
<dbReference type="PANTHER" id="PTHR31770">
    <property type="entry name" value="CHEMOKINE-LIKE PROTEIN TAFA FAMILY MEMBER"/>
    <property type="match status" value="1"/>
</dbReference>
<feature type="region of interest" description="Disordered" evidence="3">
    <location>
        <begin position="64"/>
        <end position="115"/>
    </location>
</feature>
<keyword evidence="5" id="KW-1185">Reference proteome</keyword>
<evidence type="ECO:0000256" key="1">
    <source>
        <dbReference type="ARBA" id="ARBA00006101"/>
    </source>
</evidence>
<name>A0ABU7BEK1_9TELE</name>
<comment type="similarity">
    <text evidence="1">Belongs to the TAFA family.</text>
</comment>
<protein>
    <recommendedName>
        <fullName evidence="6">TAFA chemokine like family member 3</fullName>
    </recommendedName>
</protein>
<evidence type="ECO:0000313" key="5">
    <source>
        <dbReference type="Proteomes" id="UP001345963"/>
    </source>
</evidence>
<evidence type="ECO:0000313" key="4">
    <source>
        <dbReference type="EMBL" id="MED6248704.1"/>
    </source>
</evidence>
<reference evidence="4 5" key="1">
    <citation type="submission" date="2021-07" db="EMBL/GenBank/DDBJ databases">
        <authorList>
            <person name="Palmer J.M."/>
        </authorList>
    </citation>
    <scope>NUCLEOTIDE SEQUENCE [LARGE SCALE GENOMIC DNA]</scope>
    <source>
        <strain evidence="4 5">AT_MEX2019</strain>
        <tissue evidence="4">Muscle</tissue>
    </source>
</reference>
<dbReference type="PANTHER" id="PTHR31770:SF7">
    <property type="entry name" value="CHEMOKINE-LIKE PROTEIN TAFA-4"/>
    <property type="match status" value="1"/>
</dbReference>
<sequence length="203" mass="22416">HSTVSYQVKQGTCEVVAIHRCCNKNKIEERSQTVKCSCFPGQVAGTTRARPSCVEDLYKSWMESSHRRKHRRKATTARKGPGTNPTNPTPKSRRCKATSQSTTHTARPRPPCQGTVIHTLHPSQAGIRGTKVRIQKLVKNGPLLFSSCIGFHQQSKGLSRSNVFAWWVVGSNPSSIRLSHVLGRHFDTLPADGGQRALNLPLS</sequence>
<evidence type="ECO:0000256" key="3">
    <source>
        <dbReference type="SAM" id="MobiDB-lite"/>
    </source>
</evidence>
<dbReference type="Pfam" id="PF12020">
    <property type="entry name" value="TAFA"/>
    <property type="match status" value="1"/>
</dbReference>
<evidence type="ECO:0008006" key="6">
    <source>
        <dbReference type="Google" id="ProtNLM"/>
    </source>
</evidence>
<dbReference type="InterPro" id="IPR020350">
    <property type="entry name" value="Chemokine-like_TAFA"/>
</dbReference>
<comment type="caution">
    <text evidence="4">The sequence shown here is derived from an EMBL/GenBank/DDBJ whole genome shotgun (WGS) entry which is preliminary data.</text>
</comment>
<accession>A0ABU7BEK1</accession>
<dbReference type="EMBL" id="JAHUTI010050583">
    <property type="protein sequence ID" value="MED6248704.1"/>
    <property type="molecule type" value="Genomic_DNA"/>
</dbReference>
<feature type="compositionally biased region" description="Low complexity" evidence="3">
    <location>
        <begin position="77"/>
        <end position="90"/>
    </location>
</feature>
<evidence type="ECO:0000256" key="2">
    <source>
        <dbReference type="ARBA" id="ARBA00022729"/>
    </source>
</evidence>
<feature type="compositionally biased region" description="Basic residues" evidence="3">
    <location>
        <begin position="66"/>
        <end position="76"/>
    </location>
</feature>
<gene>
    <name evidence="4" type="ORF">ATANTOWER_003836</name>
</gene>
<dbReference type="Proteomes" id="UP001345963">
    <property type="component" value="Unassembled WGS sequence"/>
</dbReference>
<dbReference type="InterPro" id="IPR051743">
    <property type="entry name" value="TAFA_chemokine-like"/>
</dbReference>
<feature type="non-terminal residue" evidence="4">
    <location>
        <position position="1"/>
    </location>
</feature>